<protein>
    <recommendedName>
        <fullName evidence="8">Colicin V production protein</fullName>
    </recommendedName>
</protein>
<dbReference type="AlphaFoldDB" id="F0T2Y0"/>
<proteinExistence type="predicted"/>
<comment type="subcellular location">
    <subcellularLocation>
        <location evidence="1">Membrane</location>
        <topology evidence="1">Multi-pass membrane protein</topology>
    </subcellularLocation>
</comment>
<keyword evidence="2 5" id="KW-0812">Transmembrane</keyword>
<accession>F0T2Y0</accession>
<evidence type="ECO:0000256" key="5">
    <source>
        <dbReference type="SAM" id="Phobius"/>
    </source>
</evidence>
<evidence type="ECO:0000313" key="6">
    <source>
        <dbReference type="EMBL" id="ADY57617.1"/>
    </source>
</evidence>
<dbReference type="Proteomes" id="UP000007488">
    <property type="component" value="Chromosome"/>
</dbReference>
<dbReference type="Pfam" id="PF02674">
    <property type="entry name" value="Colicin_V"/>
    <property type="match status" value="1"/>
</dbReference>
<dbReference type="GO" id="GO:0009403">
    <property type="term" value="P:toxin biosynthetic process"/>
    <property type="evidence" value="ECO:0007669"/>
    <property type="project" value="InterPro"/>
</dbReference>
<keyword evidence="7" id="KW-1185">Reference proteome</keyword>
<name>F0T2Y0_SYNGF</name>
<gene>
    <name evidence="6" type="ordered locus">Sgly_3355</name>
</gene>
<organism evidence="6 7">
    <name type="scientific">Syntrophobotulus glycolicus (strain DSM 8271 / FlGlyR)</name>
    <dbReference type="NCBI Taxonomy" id="645991"/>
    <lineage>
        <taxon>Bacteria</taxon>
        <taxon>Bacillati</taxon>
        <taxon>Bacillota</taxon>
        <taxon>Clostridia</taxon>
        <taxon>Eubacteriales</taxon>
        <taxon>Desulfitobacteriaceae</taxon>
        <taxon>Syntrophobotulus</taxon>
    </lineage>
</organism>
<evidence type="ECO:0000256" key="1">
    <source>
        <dbReference type="ARBA" id="ARBA00004141"/>
    </source>
</evidence>
<evidence type="ECO:0000256" key="2">
    <source>
        <dbReference type="ARBA" id="ARBA00022692"/>
    </source>
</evidence>
<keyword evidence="3 5" id="KW-1133">Transmembrane helix</keyword>
<feature type="transmembrane region" description="Helical" evidence="5">
    <location>
        <begin position="31"/>
        <end position="52"/>
    </location>
</feature>
<dbReference type="RefSeq" id="WP_013626342.1">
    <property type="nucleotide sequence ID" value="NC_015172.1"/>
</dbReference>
<evidence type="ECO:0000256" key="4">
    <source>
        <dbReference type="ARBA" id="ARBA00023136"/>
    </source>
</evidence>
<dbReference type="STRING" id="645991.Sgly_3355"/>
<dbReference type="eggNOG" id="COG1286">
    <property type="taxonomic scope" value="Bacteria"/>
</dbReference>
<dbReference type="EMBL" id="CP002547">
    <property type="protein sequence ID" value="ADY57617.1"/>
    <property type="molecule type" value="Genomic_DNA"/>
</dbReference>
<feature type="transmembrane region" description="Helical" evidence="5">
    <location>
        <begin position="107"/>
        <end position="137"/>
    </location>
</feature>
<feature type="transmembrane region" description="Helical" evidence="5">
    <location>
        <begin position="149"/>
        <end position="174"/>
    </location>
</feature>
<dbReference type="HOGENOM" id="CLU_1248928_0_0_9"/>
<reference evidence="6 7" key="1">
    <citation type="journal article" date="2011" name="Stand. Genomic Sci.">
        <title>Complete genome sequence of Syntrophobotulus glycolicus type strain (FlGlyR).</title>
        <authorList>
            <person name="Han C."/>
            <person name="Mwirichia R."/>
            <person name="Chertkov O."/>
            <person name="Held B."/>
            <person name="Lapidus A."/>
            <person name="Nolan M."/>
            <person name="Lucas S."/>
            <person name="Hammon N."/>
            <person name="Deshpande S."/>
            <person name="Cheng J.F."/>
            <person name="Tapia R."/>
            <person name="Goodwin L."/>
            <person name="Pitluck S."/>
            <person name="Huntemann M."/>
            <person name="Liolios K."/>
            <person name="Ivanova N."/>
            <person name="Pagani I."/>
            <person name="Mavromatis K."/>
            <person name="Ovchinikova G."/>
            <person name="Pati A."/>
            <person name="Chen A."/>
            <person name="Palaniappan K."/>
            <person name="Land M."/>
            <person name="Hauser L."/>
            <person name="Brambilla E.M."/>
            <person name="Rohde M."/>
            <person name="Spring S."/>
            <person name="Sikorski J."/>
            <person name="Goker M."/>
            <person name="Woyke T."/>
            <person name="Bristow J."/>
            <person name="Eisen J.A."/>
            <person name="Markowitz V."/>
            <person name="Hugenholtz P."/>
            <person name="Kyrpides N.C."/>
            <person name="Klenk H.P."/>
            <person name="Detter J.C."/>
        </authorList>
    </citation>
    <scope>NUCLEOTIDE SEQUENCE [LARGE SCALE GENOMIC DNA]</scope>
    <source>
        <strain evidence="7">DSM 8271 / FlGlyR</strain>
    </source>
</reference>
<feature type="transmembrane region" description="Helical" evidence="5">
    <location>
        <begin position="6"/>
        <end position="24"/>
    </location>
</feature>
<reference evidence="7" key="2">
    <citation type="submission" date="2011-02" db="EMBL/GenBank/DDBJ databases">
        <title>The complete genome of Syntrophobotulus glycolicus DSM 8271.</title>
        <authorList>
            <person name="Lucas S."/>
            <person name="Copeland A."/>
            <person name="Lapidus A."/>
            <person name="Bruce D."/>
            <person name="Goodwin L."/>
            <person name="Pitluck S."/>
            <person name="Kyrpides N."/>
            <person name="Mavromatis K."/>
            <person name="Pagani I."/>
            <person name="Ivanova N."/>
            <person name="Mikhailova N."/>
            <person name="Chertkov O."/>
            <person name="Held B."/>
            <person name="Detter J.C."/>
            <person name="Tapia R."/>
            <person name="Han C."/>
            <person name="Land M."/>
            <person name="Hauser L."/>
            <person name="Markowitz V."/>
            <person name="Cheng J.-F."/>
            <person name="Hugenholtz P."/>
            <person name="Woyke T."/>
            <person name="Wu D."/>
            <person name="Spring S."/>
            <person name="Schroeder M."/>
            <person name="Brambilla E."/>
            <person name="Klenk H.-P."/>
            <person name="Eisen J.A."/>
        </authorList>
    </citation>
    <scope>NUCLEOTIDE SEQUENCE [LARGE SCALE GENOMIC DNA]</scope>
    <source>
        <strain evidence="7">DSM 8271 / FlGlyR</strain>
    </source>
</reference>
<dbReference type="OrthoDB" id="1809613at2"/>
<dbReference type="GO" id="GO:0016020">
    <property type="term" value="C:membrane"/>
    <property type="evidence" value="ECO:0007669"/>
    <property type="project" value="UniProtKB-SubCell"/>
</dbReference>
<keyword evidence="4 5" id="KW-0472">Membrane</keyword>
<sequence>MNGLDIAALIILMIGGLTGYRKGLITGASHFVGKITALVIAMLFHGQFLQVIEPYLHLRDKIQPKISAFLLKAALARLNEGAPGAAGSSEGLLQPAVAQTAISLTDYILLIGSVLLLFLLTSLLINILIGIVINPIANSLGIINRGGGLLFGVLGSFIVVCLFVGLASPLLALFDTAALNPEGSVLYPVFQAGYEIIKVFISAAAGDFLTNPLKGFGVTGKSV</sequence>
<evidence type="ECO:0000313" key="7">
    <source>
        <dbReference type="Proteomes" id="UP000007488"/>
    </source>
</evidence>
<evidence type="ECO:0000256" key="3">
    <source>
        <dbReference type="ARBA" id="ARBA00022989"/>
    </source>
</evidence>
<dbReference type="InterPro" id="IPR003825">
    <property type="entry name" value="Colicin-V_CvpA"/>
</dbReference>
<evidence type="ECO:0008006" key="8">
    <source>
        <dbReference type="Google" id="ProtNLM"/>
    </source>
</evidence>
<dbReference type="KEGG" id="sgy:Sgly_3355"/>